<gene>
    <name evidence="17" type="primary">hpt</name>
    <name evidence="17" type="ORF">Pan44_06100</name>
</gene>
<keyword evidence="7 15" id="KW-0328">Glycosyltransferase</keyword>
<dbReference type="GO" id="GO:0046100">
    <property type="term" value="P:hypoxanthine metabolic process"/>
    <property type="evidence" value="ECO:0007669"/>
    <property type="project" value="TreeGrafter"/>
</dbReference>
<dbReference type="KEGG" id="ccos:Pan44_06100"/>
<dbReference type="InterPro" id="IPR029057">
    <property type="entry name" value="PRTase-like"/>
</dbReference>
<evidence type="ECO:0000256" key="10">
    <source>
        <dbReference type="ARBA" id="ARBA00022726"/>
    </source>
</evidence>
<evidence type="ECO:0000256" key="14">
    <source>
        <dbReference type="ARBA" id="ARBA00049402"/>
    </source>
</evidence>
<reference evidence="17 18" key="1">
    <citation type="submission" date="2019-02" db="EMBL/GenBank/DDBJ databases">
        <title>Deep-cultivation of Planctomycetes and their phenomic and genomic characterization uncovers novel biology.</title>
        <authorList>
            <person name="Wiegand S."/>
            <person name="Jogler M."/>
            <person name="Boedeker C."/>
            <person name="Pinto D."/>
            <person name="Vollmers J."/>
            <person name="Rivas-Marin E."/>
            <person name="Kohn T."/>
            <person name="Peeters S.H."/>
            <person name="Heuer A."/>
            <person name="Rast P."/>
            <person name="Oberbeckmann S."/>
            <person name="Bunk B."/>
            <person name="Jeske O."/>
            <person name="Meyerdierks A."/>
            <person name="Storesund J.E."/>
            <person name="Kallscheuer N."/>
            <person name="Luecker S."/>
            <person name="Lage O.M."/>
            <person name="Pohl T."/>
            <person name="Merkel B.J."/>
            <person name="Hornburger P."/>
            <person name="Mueller R.-W."/>
            <person name="Bruemmer F."/>
            <person name="Labrenz M."/>
            <person name="Spormann A.M."/>
            <person name="Op den Camp H."/>
            <person name="Overmann J."/>
            <person name="Amann R."/>
            <person name="Jetten M.S.M."/>
            <person name="Mascher T."/>
            <person name="Medema M.H."/>
            <person name="Devos D.P."/>
            <person name="Kaster A.-K."/>
            <person name="Ovreas L."/>
            <person name="Rohde M."/>
            <person name="Galperin M.Y."/>
            <person name="Jogler C."/>
        </authorList>
    </citation>
    <scope>NUCLEOTIDE SEQUENCE [LARGE SCALE GENOMIC DNA]</scope>
    <source>
        <strain evidence="17 18">Pan44</strain>
    </source>
</reference>
<comment type="pathway">
    <text evidence="3 15">Purine metabolism; IMP biosynthesis via salvage pathway; IMP from hypoxanthine: step 1/1.</text>
</comment>
<proteinExistence type="inferred from homology"/>
<dbReference type="PANTHER" id="PTHR43340">
    <property type="entry name" value="HYPOXANTHINE-GUANINE PHOSPHORIBOSYLTRANSFERASE"/>
    <property type="match status" value="1"/>
</dbReference>
<dbReference type="GO" id="GO:0052657">
    <property type="term" value="F:guanine phosphoribosyltransferase activity"/>
    <property type="evidence" value="ECO:0007669"/>
    <property type="project" value="RHEA"/>
</dbReference>
<sequence>MKPVRRLISEAEIEASVIQLGRRISDEYRGKPLTVIGILTGSIMLVTDLMRRIDVPHKLGLVAASSYRGDATVAGALKVDLSELPDLAGRHVLVIDDIFDTGRTMSSIVERVKEFAPLSVKSVVLLWKKSRMEVAIGPDYFAFEIPDEFVVGYGLDLDDEYRHLPYIGVVESPVDL</sequence>
<evidence type="ECO:0000256" key="9">
    <source>
        <dbReference type="ARBA" id="ARBA00022723"/>
    </source>
</evidence>
<dbReference type="InterPro" id="IPR050408">
    <property type="entry name" value="HGPRT"/>
</dbReference>
<keyword evidence="6 15" id="KW-0963">Cytoplasm</keyword>
<evidence type="ECO:0000256" key="13">
    <source>
        <dbReference type="ARBA" id="ARBA00048811"/>
    </source>
</evidence>
<dbReference type="NCBIfam" id="TIGR01203">
    <property type="entry name" value="HGPRTase"/>
    <property type="match status" value="1"/>
</dbReference>
<dbReference type="Proteomes" id="UP000315700">
    <property type="component" value="Chromosome"/>
</dbReference>
<dbReference type="UniPathway" id="UPA00591">
    <property type="reaction ID" value="UER00648"/>
</dbReference>
<dbReference type="CDD" id="cd06223">
    <property type="entry name" value="PRTases_typeI"/>
    <property type="match status" value="1"/>
</dbReference>
<comment type="cofactor">
    <cofactor evidence="1 15">
        <name>Mg(2+)</name>
        <dbReference type="ChEBI" id="CHEBI:18420"/>
    </cofactor>
</comment>
<evidence type="ECO:0000256" key="8">
    <source>
        <dbReference type="ARBA" id="ARBA00022679"/>
    </source>
</evidence>
<dbReference type="Pfam" id="PF00156">
    <property type="entry name" value="Pribosyltran"/>
    <property type="match status" value="1"/>
</dbReference>
<evidence type="ECO:0000256" key="4">
    <source>
        <dbReference type="ARBA" id="ARBA00008391"/>
    </source>
</evidence>
<dbReference type="GO" id="GO:0032263">
    <property type="term" value="P:GMP salvage"/>
    <property type="evidence" value="ECO:0007669"/>
    <property type="project" value="TreeGrafter"/>
</dbReference>
<dbReference type="GO" id="GO:0000166">
    <property type="term" value="F:nucleotide binding"/>
    <property type="evidence" value="ECO:0007669"/>
    <property type="project" value="UniProtKB-KW"/>
</dbReference>
<keyword evidence="12 15" id="KW-0460">Magnesium</keyword>
<dbReference type="SUPFAM" id="SSF53271">
    <property type="entry name" value="PRTase-like"/>
    <property type="match status" value="1"/>
</dbReference>
<evidence type="ECO:0000256" key="3">
    <source>
        <dbReference type="ARBA" id="ARBA00004669"/>
    </source>
</evidence>
<dbReference type="InterPro" id="IPR000836">
    <property type="entry name" value="PRTase_dom"/>
</dbReference>
<evidence type="ECO:0000256" key="5">
    <source>
        <dbReference type="ARBA" id="ARBA00011895"/>
    </source>
</evidence>
<dbReference type="FunCoup" id="A0A517S8Z7">
    <property type="interactions" value="454"/>
</dbReference>
<dbReference type="InterPro" id="IPR005904">
    <property type="entry name" value="Hxn_phspho_trans"/>
</dbReference>
<keyword evidence="11 15" id="KW-0547">Nucleotide-binding</keyword>
<evidence type="ECO:0000256" key="2">
    <source>
        <dbReference type="ARBA" id="ARBA00004496"/>
    </source>
</evidence>
<dbReference type="GO" id="GO:0032264">
    <property type="term" value="P:IMP salvage"/>
    <property type="evidence" value="ECO:0007669"/>
    <property type="project" value="UniProtKB-UniPathway"/>
</dbReference>
<dbReference type="GO" id="GO:0006178">
    <property type="term" value="P:guanine salvage"/>
    <property type="evidence" value="ECO:0007669"/>
    <property type="project" value="TreeGrafter"/>
</dbReference>
<protein>
    <recommendedName>
        <fullName evidence="5 15">Hypoxanthine phosphoribosyltransferase</fullName>
        <ecNumber evidence="5 15">2.4.2.8</ecNumber>
    </recommendedName>
</protein>
<evidence type="ECO:0000313" key="18">
    <source>
        <dbReference type="Proteomes" id="UP000315700"/>
    </source>
</evidence>
<dbReference type="GO" id="GO:0004422">
    <property type="term" value="F:hypoxanthine phosphoribosyltransferase activity"/>
    <property type="evidence" value="ECO:0007669"/>
    <property type="project" value="InterPro"/>
</dbReference>
<dbReference type="EC" id="2.4.2.8" evidence="5 15"/>
<keyword evidence="10 15" id="KW-0660">Purine salvage</keyword>
<comment type="catalytic activity">
    <reaction evidence="14">
        <text>IMP + diphosphate = hypoxanthine + 5-phospho-alpha-D-ribose 1-diphosphate</text>
        <dbReference type="Rhea" id="RHEA:17973"/>
        <dbReference type="ChEBI" id="CHEBI:17368"/>
        <dbReference type="ChEBI" id="CHEBI:33019"/>
        <dbReference type="ChEBI" id="CHEBI:58017"/>
        <dbReference type="ChEBI" id="CHEBI:58053"/>
        <dbReference type="EC" id="2.4.2.8"/>
    </reaction>
    <physiologicalReaction direction="right-to-left" evidence="14">
        <dbReference type="Rhea" id="RHEA:17975"/>
    </physiologicalReaction>
</comment>
<evidence type="ECO:0000256" key="15">
    <source>
        <dbReference type="RuleBase" id="RU364099"/>
    </source>
</evidence>
<evidence type="ECO:0000256" key="11">
    <source>
        <dbReference type="ARBA" id="ARBA00022741"/>
    </source>
</evidence>
<keyword evidence="18" id="KW-1185">Reference proteome</keyword>
<feature type="domain" description="Phosphoribosyltransferase" evidence="16">
    <location>
        <begin position="12"/>
        <end position="156"/>
    </location>
</feature>
<dbReference type="OrthoDB" id="9802824at2"/>
<dbReference type="InParanoid" id="A0A517S8Z7"/>
<comment type="subcellular location">
    <subcellularLocation>
        <location evidence="2 15">Cytoplasm</location>
    </subcellularLocation>
</comment>
<dbReference type="GO" id="GO:0005829">
    <property type="term" value="C:cytosol"/>
    <property type="evidence" value="ECO:0007669"/>
    <property type="project" value="TreeGrafter"/>
</dbReference>
<evidence type="ECO:0000259" key="16">
    <source>
        <dbReference type="Pfam" id="PF00156"/>
    </source>
</evidence>
<comment type="similarity">
    <text evidence="4 15">Belongs to the purine/pyrimidine phosphoribosyltransferase family.</text>
</comment>
<evidence type="ECO:0000256" key="7">
    <source>
        <dbReference type="ARBA" id="ARBA00022676"/>
    </source>
</evidence>
<dbReference type="GO" id="GO:0006166">
    <property type="term" value="P:purine ribonucleoside salvage"/>
    <property type="evidence" value="ECO:0007669"/>
    <property type="project" value="UniProtKB-KW"/>
</dbReference>
<dbReference type="EMBL" id="CP036271">
    <property type="protein sequence ID" value="QDT52598.1"/>
    <property type="molecule type" value="Genomic_DNA"/>
</dbReference>
<evidence type="ECO:0000256" key="6">
    <source>
        <dbReference type="ARBA" id="ARBA00022490"/>
    </source>
</evidence>
<keyword evidence="9 15" id="KW-0479">Metal-binding</keyword>
<keyword evidence="8 15" id="KW-0808">Transferase</keyword>
<accession>A0A517S8Z7</accession>
<evidence type="ECO:0000313" key="17">
    <source>
        <dbReference type="EMBL" id="QDT52598.1"/>
    </source>
</evidence>
<organism evidence="17 18">
    <name type="scientific">Caulifigura coniformis</name>
    <dbReference type="NCBI Taxonomy" id="2527983"/>
    <lineage>
        <taxon>Bacteria</taxon>
        <taxon>Pseudomonadati</taxon>
        <taxon>Planctomycetota</taxon>
        <taxon>Planctomycetia</taxon>
        <taxon>Planctomycetales</taxon>
        <taxon>Planctomycetaceae</taxon>
        <taxon>Caulifigura</taxon>
    </lineage>
</organism>
<comment type="catalytic activity">
    <reaction evidence="13">
        <text>GMP + diphosphate = guanine + 5-phospho-alpha-D-ribose 1-diphosphate</text>
        <dbReference type="Rhea" id="RHEA:25424"/>
        <dbReference type="ChEBI" id="CHEBI:16235"/>
        <dbReference type="ChEBI" id="CHEBI:33019"/>
        <dbReference type="ChEBI" id="CHEBI:58017"/>
        <dbReference type="ChEBI" id="CHEBI:58115"/>
        <dbReference type="EC" id="2.4.2.8"/>
    </reaction>
    <physiologicalReaction direction="right-to-left" evidence="13">
        <dbReference type="Rhea" id="RHEA:25426"/>
    </physiologicalReaction>
</comment>
<dbReference type="GO" id="GO:0000287">
    <property type="term" value="F:magnesium ion binding"/>
    <property type="evidence" value="ECO:0007669"/>
    <property type="project" value="TreeGrafter"/>
</dbReference>
<dbReference type="PANTHER" id="PTHR43340:SF1">
    <property type="entry name" value="HYPOXANTHINE PHOSPHORIBOSYLTRANSFERASE"/>
    <property type="match status" value="1"/>
</dbReference>
<dbReference type="RefSeq" id="WP_145027089.1">
    <property type="nucleotide sequence ID" value="NZ_CP036271.1"/>
</dbReference>
<dbReference type="AlphaFoldDB" id="A0A517S8Z7"/>
<name>A0A517S8Z7_9PLAN</name>
<evidence type="ECO:0000256" key="1">
    <source>
        <dbReference type="ARBA" id="ARBA00001946"/>
    </source>
</evidence>
<evidence type="ECO:0000256" key="12">
    <source>
        <dbReference type="ARBA" id="ARBA00022842"/>
    </source>
</evidence>
<dbReference type="Gene3D" id="3.40.50.2020">
    <property type="match status" value="1"/>
</dbReference>